<dbReference type="Proteomes" id="UP000708208">
    <property type="component" value="Unassembled WGS sequence"/>
</dbReference>
<dbReference type="SMART" id="SM01100">
    <property type="entry name" value="CRAL_TRIO_N"/>
    <property type="match status" value="1"/>
</dbReference>
<keyword evidence="4" id="KW-1185">Reference proteome</keyword>
<evidence type="ECO:0000259" key="2">
    <source>
        <dbReference type="PROSITE" id="PS50866"/>
    </source>
</evidence>
<protein>
    <recommendedName>
        <fullName evidence="5">SEC14-like protein 2</fullName>
    </recommendedName>
</protein>
<dbReference type="InterPro" id="IPR011074">
    <property type="entry name" value="CRAL/TRIO_N_dom"/>
</dbReference>
<dbReference type="GO" id="GO:0005737">
    <property type="term" value="C:cytoplasm"/>
    <property type="evidence" value="ECO:0007669"/>
    <property type="project" value="TreeGrafter"/>
</dbReference>
<evidence type="ECO:0000259" key="1">
    <source>
        <dbReference type="PROSITE" id="PS50191"/>
    </source>
</evidence>
<dbReference type="PANTHER" id="PTHR23324:SF83">
    <property type="entry name" value="SEC14-LIKE PROTEIN 2"/>
    <property type="match status" value="1"/>
</dbReference>
<name>A0A8J2LNH8_9HEXA</name>
<dbReference type="OrthoDB" id="1434354at2759"/>
<dbReference type="AlphaFoldDB" id="A0A8J2LNH8"/>
<dbReference type="CDD" id="cd00170">
    <property type="entry name" value="SEC14"/>
    <property type="match status" value="1"/>
</dbReference>
<evidence type="ECO:0000313" key="4">
    <source>
        <dbReference type="Proteomes" id="UP000708208"/>
    </source>
</evidence>
<dbReference type="InterPro" id="IPR001251">
    <property type="entry name" value="CRAL-TRIO_dom"/>
</dbReference>
<dbReference type="Pfam" id="PF00650">
    <property type="entry name" value="CRAL_TRIO"/>
    <property type="match status" value="1"/>
</dbReference>
<dbReference type="InterPro" id="IPR051064">
    <property type="entry name" value="SEC14/CRAL-TRIO_domain"/>
</dbReference>
<feature type="domain" description="GOLD" evidence="2">
    <location>
        <begin position="224"/>
        <end position="328"/>
    </location>
</feature>
<comment type="caution">
    <text evidence="3">The sequence shown here is derived from an EMBL/GenBank/DDBJ whole genome shotgun (WGS) entry which is preliminary data.</text>
</comment>
<dbReference type="EMBL" id="CAJVCH010570563">
    <property type="protein sequence ID" value="CAG7835208.1"/>
    <property type="molecule type" value="Genomic_DNA"/>
</dbReference>
<accession>A0A8J2LNH8</accession>
<dbReference type="InterPro" id="IPR009038">
    <property type="entry name" value="GOLD_dom"/>
</dbReference>
<feature type="domain" description="CRAL-TRIO" evidence="1">
    <location>
        <begin position="72"/>
        <end position="248"/>
    </location>
</feature>
<dbReference type="PROSITE" id="PS50191">
    <property type="entry name" value="CRAL_TRIO"/>
    <property type="match status" value="1"/>
</dbReference>
<dbReference type="SMART" id="SM00516">
    <property type="entry name" value="SEC14"/>
    <property type="match status" value="1"/>
</dbReference>
<dbReference type="PROSITE" id="PS50866">
    <property type="entry name" value="GOLD"/>
    <property type="match status" value="1"/>
</dbReference>
<evidence type="ECO:0000313" key="3">
    <source>
        <dbReference type="EMBL" id="CAG7835208.1"/>
    </source>
</evidence>
<gene>
    <name evidence="3" type="ORF">AFUS01_LOCUS44611</name>
</gene>
<proteinExistence type="predicted"/>
<sequence length="330" mass="38468">MAAPSKEELTLIEKFRGQLEDLGLDDEQKSDMQLLRWIRARENDLAQAEKMFRNYFKWWKEEDIANILTWTPPEMILDIYPIHVDGSDNENAPVVIFPLGRADLKCIMRNGYKDETIRYIDQVWERAIIKMKGRLTNEGVPVTQFTCVMDMDQLSMTTVGSFKVIQLFTSTLHHLDSNYPEIFRKCFIINTSRAFQILFGIFKPLLTGRTFRKLDIFTTEDKWKPALLAEIPPSSLPEYYGAGDTVIIPMNVSNENCSLKWKIGVESYDIDFYVTLNNQEVVPKTKLESHRASVYDSHRCDSIGIYNFHFDNSYSRLRSKTVKYCIKIEH</sequence>
<dbReference type="PANTHER" id="PTHR23324">
    <property type="entry name" value="SEC14 RELATED PROTEIN"/>
    <property type="match status" value="1"/>
</dbReference>
<reference evidence="3" key="1">
    <citation type="submission" date="2021-06" db="EMBL/GenBank/DDBJ databases">
        <authorList>
            <person name="Hodson N. C."/>
            <person name="Mongue J. A."/>
            <person name="Jaron S. K."/>
        </authorList>
    </citation>
    <scope>NUCLEOTIDE SEQUENCE</scope>
</reference>
<evidence type="ECO:0008006" key="5">
    <source>
        <dbReference type="Google" id="ProtNLM"/>
    </source>
</evidence>
<dbReference type="Pfam" id="PF13897">
    <property type="entry name" value="GOLD_2"/>
    <property type="match status" value="1"/>
</dbReference>
<organism evidence="3 4">
    <name type="scientific">Allacma fusca</name>
    <dbReference type="NCBI Taxonomy" id="39272"/>
    <lineage>
        <taxon>Eukaryota</taxon>
        <taxon>Metazoa</taxon>
        <taxon>Ecdysozoa</taxon>
        <taxon>Arthropoda</taxon>
        <taxon>Hexapoda</taxon>
        <taxon>Collembola</taxon>
        <taxon>Symphypleona</taxon>
        <taxon>Sminthuridae</taxon>
        <taxon>Allacma</taxon>
    </lineage>
</organism>